<evidence type="ECO:0000313" key="1">
    <source>
        <dbReference type="EMBL" id="MFC7275382.1"/>
    </source>
</evidence>
<dbReference type="PANTHER" id="PTHR37816:SF1">
    <property type="entry name" value="TOXIN"/>
    <property type="match status" value="1"/>
</dbReference>
<protein>
    <submittedName>
        <fullName evidence="1">Adenylate kinase</fullName>
    </submittedName>
</protein>
<evidence type="ECO:0000313" key="2">
    <source>
        <dbReference type="Proteomes" id="UP001596548"/>
    </source>
</evidence>
<reference evidence="2" key="1">
    <citation type="journal article" date="2019" name="Int. J. Syst. Evol. Microbiol.">
        <title>The Global Catalogue of Microorganisms (GCM) 10K type strain sequencing project: providing services to taxonomists for standard genome sequencing and annotation.</title>
        <authorList>
            <consortium name="The Broad Institute Genomics Platform"/>
            <consortium name="The Broad Institute Genome Sequencing Center for Infectious Disease"/>
            <person name="Wu L."/>
            <person name="Ma J."/>
        </authorList>
    </citation>
    <scope>NUCLEOTIDE SEQUENCE [LARGE SCALE GENOMIC DNA]</scope>
    <source>
        <strain evidence="2">XZYJT-10</strain>
    </source>
</reference>
<gene>
    <name evidence="1" type="ORF">ACFQS1_15445</name>
</gene>
<dbReference type="Gene3D" id="3.40.50.300">
    <property type="entry name" value="P-loop containing nucleotide triphosphate hydrolases"/>
    <property type="match status" value="1"/>
</dbReference>
<dbReference type="EMBL" id="JBHTBJ010000009">
    <property type="protein sequence ID" value="MFC7275382.1"/>
    <property type="molecule type" value="Genomic_DNA"/>
</dbReference>
<dbReference type="Proteomes" id="UP001596548">
    <property type="component" value="Unassembled WGS sequence"/>
</dbReference>
<dbReference type="SUPFAM" id="SSF52540">
    <property type="entry name" value="P-loop containing nucleoside triphosphate hydrolases"/>
    <property type="match status" value="1"/>
</dbReference>
<keyword evidence="1" id="KW-0418">Kinase</keyword>
<keyword evidence="2" id="KW-1185">Reference proteome</keyword>
<sequence length="181" mass="21348">MRRILVYGVTGSGKSTLARRLGARLGLPCHAIDDLTWDPGWVQVSAEVQRDRVREICATDNWVIDAAYGMWVDIPLDRADLIVGLDLPRWLSFSRLLRRTVRNVVRHEPTCNGNYETWRTAFLPRRSILVWHFRSFKRKRRRMRQWHAHPDFPETVLIRSPRELERWLRTLPERTPDAGPT</sequence>
<dbReference type="InterPro" id="IPR052922">
    <property type="entry name" value="Cytidylate_Kinase-2"/>
</dbReference>
<dbReference type="InterPro" id="IPR027417">
    <property type="entry name" value="P-loop_NTPase"/>
</dbReference>
<accession>A0ABW2HQ91</accession>
<comment type="caution">
    <text evidence="1">The sequence shown here is derived from an EMBL/GenBank/DDBJ whole genome shotgun (WGS) entry which is preliminary data.</text>
</comment>
<dbReference type="GO" id="GO:0016301">
    <property type="term" value="F:kinase activity"/>
    <property type="evidence" value="ECO:0007669"/>
    <property type="project" value="UniProtKB-KW"/>
</dbReference>
<keyword evidence="1" id="KW-0808">Transferase</keyword>
<dbReference type="PANTHER" id="PTHR37816">
    <property type="entry name" value="YALI0E33011P"/>
    <property type="match status" value="1"/>
</dbReference>
<dbReference type="RefSeq" id="WP_378968417.1">
    <property type="nucleotide sequence ID" value="NZ_JBHTBJ010000009.1"/>
</dbReference>
<organism evidence="1 2">
    <name type="scientific">Paractinoplanes rhizophilus</name>
    <dbReference type="NCBI Taxonomy" id="1416877"/>
    <lineage>
        <taxon>Bacteria</taxon>
        <taxon>Bacillati</taxon>
        <taxon>Actinomycetota</taxon>
        <taxon>Actinomycetes</taxon>
        <taxon>Micromonosporales</taxon>
        <taxon>Micromonosporaceae</taxon>
        <taxon>Paractinoplanes</taxon>
    </lineage>
</organism>
<proteinExistence type="predicted"/>
<name>A0ABW2HQ91_9ACTN</name>